<dbReference type="InterPro" id="IPR001482">
    <property type="entry name" value="T2SS/T4SS_dom"/>
</dbReference>
<dbReference type="RefSeq" id="WP_069960822.1">
    <property type="nucleotide sequence ID" value="NZ_CP016094.1"/>
</dbReference>
<proteinExistence type="inferred from homology"/>
<dbReference type="EMBL" id="CP016094">
    <property type="protein sequence ID" value="AOS43474.1"/>
    <property type="molecule type" value="Genomic_DNA"/>
</dbReference>
<evidence type="ECO:0000313" key="4">
    <source>
        <dbReference type="Proteomes" id="UP000095228"/>
    </source>
</evidence>
<dbReference type="InterPro" id="IPR050921">
    <property type="entry name" value="T4SS_GSP_E_ATPase"/>
</dbReference>
<name>A0A1D8ARF5_9BACT</name>
<dbReference type="InterPro" id="IPR027417">
    <property type="entry name" value="P-loop_NTPase"/>
</dbReference>
<dbReference type="PANTHER" id="PTHR30486:SF6">
    <property type="entry name" value="TYPE IV PILUS RETRACTATION ATPASE PILT"/>
    <property type="match status" value="1"/>
</dbReference>
<keyword evidence="4" id="KW-1185">Reference proteome</keyword>
<dbReference type="Proteomes" id="UP000095228">
    <property type="component" value="Chromosome"/>
</dbReference>
<accession>A0A1D8ARF5</accession>
<dbReference type="Gene3D" id="3.40.50.300">
    <property type="entry name" value="P-loop containing nucleotide triphosphate hydrolases"/>
    <property type="match status" value="1"/>
</dbReference>
<evidence type="ECO:0000259" key="2">
    <source>
        <dbReference type="SMART" id="SM00382"/>
    </source>
</evidence>
<dbReference type="GO" id="GO:0005524">
    <property type="term" value="F:ATP binding"/>
    <property type="evidence" value="ECO:0007669"/>
    <property type="project" value="InterPro"/>
</dbReference>
<dbReference type="NCBIfam" id="TIGR01420">
    <property type="entry name" value="pilT_fam"/>
    <property type="match status" value="1"/>
</dbReference>
<dbReference type="InterPro" id="IPR003593">
    <property type="entry name" value="AAA+_ATPase"/>
</dbReference>
<dbReference type="SUPFAM" id="SSF52540">
    <property type="entry name" value="P-loop containing nucleoside triphosphate hydrolases"/>
    <property type="match status" value="1"/>
</dbReference>
<comment type="similarity">
    <text evidence="1">Belongs to the GSP E family.</text>
</comment>
<dbReference type="SMART" id="SM00382">
    <property type="entry name" value="AAA"/>
    <property type="match status" value="1"/>
</dbReference>
<dbReference type="AlphaFoldDB" id="A0A1D8ARF5"/>
<dbReference type="KEGG" id="obg:Verru16b_00519"/>
<sequence length="358" mass="39208">MAAIDSLLRTMLEKGGSDLHLTVGLPPKSRISGSLQVIREGAVTAKEMEALLKEITPEKRWHEFLEKKDLDLAHEVEGLARFRANFLYNHWGQAAVMRQIPAKILSFSTLNLPEALKKLCHLDQGLVVVTGPTGSGKSTTLAAMIDYINDNLARHIITIEDPIEFVHPCKKSTIVHREVGEHTETFGAALKGAMRHDPDILLLGEMREMETIKLALSCASMGMLVFGTLHTNNAPKTVDRIINTFPAEEQNQVRVMLAGCLAGVVAQLLCKKVPKGRVAVHEILLQHEALPNTIRSGQIANIRGIIESGKEEGMITMDNSLMARVKDGTVEPKEAYMKGSNKALFAPLLKPGDLDGGH</sequence>
<protein>
    <submittedName>
        <fullName evidence="3">Twitching mobility protein</fullName>
    </submittedName>
</protein>
<organism evidence="3 4">
    <name type="scientific">Lacunisphaera limnophila</name>
    <dbReference type="NCBI Taxonomy" id="1838286"/>
    <lineage>
        <taxon>Bacteria</taxon>
        <taxon>Pseudomonadati</taxon>
        <taxon>Verrucomicrobiota</taxon>
        <taxon>Opitutia</taxon>
        <taxon>Opitutales</taxon>
        <taxon>Opitutaceae</taxon>
        <taxon>Lacunisphaera</taxon>
    </lineage>
</organism>
<dbReference type="GO" id="GO:0016887">
    <property type="term" value="F:ATP hydrolysis activity"/>
    <property type="evidence" value="ECO:0007669"/>
    <property type="project" value="InterPro"/>
</dbReference>
<feature type="domain" description="AAA+ ATPase" evidence="2">
    <location>
        <begin position="123"/>
        <end position="257"/>
    </location>
</feature>
<dbReference type="CDD" id="cd01131">
    <property type="entry name" value="PilT"/>
    <property type="match status" value="1"/>
</dbReference>
<evidence type="ECO:0000256" key="1">
    <source>
        <dbReference type="ARBA" id="ARBA00006611"/>
    </source>
</evidence>
<dbReference type="STRING" id="1838286.Verru16b_00519"/>
<dbReference type="PANTHER" id="PTHR30486">
    <property type="entry name" value="TWITCHING MOTILITY PROTEIN PILT"/>
    <property type="match status" value="1"/>
</dbReference>
<dbReference type="PATRIC" id="fig|1838286.3.peg.526"/>
<dbReference type="Pfam" id="PF00437">
    <property type="entry name" value="T2SSE"/>
    <property type="match status" value="1"/>
</dbReference>
<dbReference type="InterPro" id="IPR006321">
    <property type="entry name" value="PilT/PilU"/>
</dbReference>
<dbReference type="Gene3D" id="3.30.450.90">
    <property type="match status" value="1"/>
</dbReference>
<dbReference type="OrthoDB" id="9805147at2"/>
<evidence type="ECO:0000313" key="3">
    <source>
        <dbReference type="EMBL" id="AOS43474.1"/>
    </source>
</evidence>
<reference evidence="3 4" key="1">
    <citation type="submission" date="2016-06" db="EMBL/GenBank/DDBJ databases">
        <title>Three novel species with peptidoglycan cell walls form the new genus Lacunisphaera gen. nov. in the family Opitutaceae of the verrucomicrobial subdivision 4.</title>
        <authorList>
            <person name="Rast P."/>
            <person name="Gloeckner I."/>
            <person name="Jogler M."/>
            <person name="Boedeker C."/>
            <person name="Jeske O."/>
            <person name="Wiegand S."/>
            <person name="Reinhardt R."/>
            <person name="Schumann P."/>
            <person name="Rohde M."/>
            <person name="Spring S."/>
            <person name="Gloeckner F.O."/>
            <person name="Jogler C."/>
        </authorList>
    </citation>
    <scope>NUCLEOTIDE SEQUENCE [LARGE SCALE GENOMIC DNA]</scope>
    <source>
        <strain evidence="3 4">IG16b</strain>
    </source>
</reference>
<gene>
    <name evidence="3" type="primary">pilT_2</name>
    <name evidence="3" type="ORF">Verru16b_00519</name>
</gene>